<reference evidence="2" key="1">
    <citation type="journal article" date="2019" name="Int. J. Syst. Evol. Microbiol.">
        <title>The Global Catalogue of Microorganisms (GCM) 10K type strain sequencing project: providing services to taxonomists for standard genome sequencing and annotation.</title>
        <authorList>
            <consortium name="The Broad Institute Genomics Platform"/>
            <consortium name="The Broad Institute Genome Sequencing Center for Infectious Disease"/>
            <person name="Wu L."/>
            <person name="Ma J."/>
        </authorList>
    </citation>
    <scope>NUCLEOTIDE SEQUENCE [LARGE SCALE GENOMIC DNA]</scope>
    <source>
        <strain evidence="2">JCM 18285</strain>
    </source>
</reference>
<protein>
    <recommendedName>
        <fullName evidence="3">Peptidase C1A papain C-terminal domain-containing protein</fullName>
    </recommendedName>
</protein>
<dbReference type="Proteomes" id="UP001501302">
    <property type="component" value="Unassembled WGS sequence"/>
</dbReference>
<evidence type="ECO:0000313" key="1">
    <source>
        <dbReference type="EMBL" id="GAA4947655.1"/>
    </source>
</evidence>
<gene>
    <name evidence="1" type="ORF">GCM10023314_21170</name>
</gene>
<evidence type="ECO:0000313" key="2">
    <source>
        <dbReference type="Proteomes" id="UP001501302"/>
    </source>
</evidence>
<comment type="caution">
    <text evidence="1">The sequence shown here is derived from an EMBL/GenBank/DDBJ whole genome shotgun (WGS) entry which is preliminary data.</text>
</comment>
<proteinExistence type="predicted"/>
<dbReference type="SUPFAM" id="SSF54001">
    <property type="entry name" value="Cysteine proteinases"/>
    <property type="match status" value="1"/>
</dbReference>
<accession>A0ABP9GLT9</accession>
<keyword evidence="2" id="KW-1185">Reference proteome</keyword>
<dbReference type="Gene3D" id="3.90.70.10">
    <property type="entry name" value="Cysteine proteinases"/>
    <property type="match status" value="1"/>
</dbReference>
<evidence type="ECO:0008006" key="3">
    <source>
        <dbReference type="Google" id="ProtNLM"/>
    </source>
</evidence>
<dbReference type="InterPro" id="IPR004134">
    <property type="entry name" value="Peptidase_C1B"/>
</dbReference>
<sequence>MELSYRTTDDHLIHITGHVKDQNNNTYYKVKNSWGSESERVTNGGCLYMSQAYFKMKMISITIHKDALHQKLPNLLMKQQKYLHIFKYVVKIKNKD</sequence>
<dbReference type="EMBL" id="BAABJJ010000031">
    <property type="protein sequence ID" value="GAA4947655.1"/>
    <property type="molecule type" value="Genomic_DNA"/>
</dbReference>
<name>A0ABP9GLT9_9FLAO</name>
<dbReference type="InterPro" id="IPR038765">
    <property type="entry name" value="Papain-like_cys_pep_sf"/>
</dbReference>
<dbReference type="Pfam" id="PF03051">
    <property type="entry name" value="Peptidase_C1_2"/>
    <property type="match status" value="1"/>
</dbReference>
<dbReference type="RefSeq" id="WP_425550216.1">
    <property type="nucleotide sequence ID" value="NZ_BAABJJ010000031.1"/>
</dbReference>
<organism evidence="1 2">
    <name type="scientific">Algibacter agarivorans</name>
    <dbReference type="NCBI Taxonomy" id="1109741"/>
    <lineage>
        <taxon>Bacteria</taxon>
        <taxon>Pseudomonadati</taxon>
        <taxon>Bacteroidota</taxon>
        <taxon>Flavobacteriia</taxon>
        <taxon>Flavobacteriales</taxon>
        <taxon>Flavobacteriaceae</taxon>
        <taxon>Algibacter</taxon>
    </lineage>
</organism>